<gene>
    <name evidence="2" type="ORF">SAMN06295970_12710</name>
</gene>
<dbReference type="Pfam" id="PF14334">
    <property type="entry name" value="DUF4390"/>
    <property type="match status" value="1"/>
</dbReference>
<evidence type="ECO:0000313" key="2">
    <source>
        <dbReference type="EMBL" id="SMP77715.1"/>
    </source>
</evidence>
<protein>
    <submittedName>
        <fullName evidence="2">Uncharacterized protein</fullName>
    </submittedName>
</protein>
<feature type="signal peptide" evidence="1">
    <location>
        <begin position="1"/>
        <end position="28"/>
    </location>
</feature>
<keyword evidence="3" id="KW-1185">Reference proteome</keyword>
<keyword evidence="1" id="KW-0732">Signal</keyword>
<comment type="caution">
    <text evidence="2">The sequence shown here is derived from an EMBL/GenBank/DDBJ whole genome shotgun (WGS) entry which is preliminary data.</text>
</comment>
<dbReference type="RefSeq" id="WP_430438541.1">
    <property type="nucleotide sequence ID" value="NZ_FXUL01000027.1"/>
</dbReference>
<evidence type="ECO:0000313" key="3">
    <source>
        <dbReference type="Proteomes" id="UP001158049"/>
    </source>
</evidence>
<dbReference type="EMBL" id="FXUL01000027">
    <property type="protein sequence ID" value="SMP77715.1"/>
    <property type="molecule type" value="Genomic_DNA"/>
</dbReference>
<sequence length="193" mass="22047">MIRRTLLSFWLIAALAFFLGLAPLASHAAEVEIAEARLEYTDEGYRLAAAFNFELNRSLESAIARGIPLYFTTEVAIRRPRWYWLDERAASATQTIRISYNVLTRQYRAAINGSNLQQGFDSLEDAISLVRRPGRWVVAPPDALKPGETYTVALRMELDVAQLPKPFQVHSINSSDWRLSSDWRYFTYRADGK</sequence>
<reference evidence="2 3" key="1">
    <citation type="submission" date="2017-05" db="EMBL/GenBank/DDBJ databases">
        <authorList>
            <person name="Varghese N."/>
            <person name="Submissions S."/>
        </authorList>
    </citation>
    <scope>NUCLEOTIDE SEQUENCE [LARGE SCALE GENOMIC DNA]</scope>
    <source>
        <strain evidence="2 3">DSM 26001</strain>
    </source>
</reference>
<dbReference type="Proteomes" id="UP001158049">
    <property type="component" value="Unassembled WGS sequence"/>
</dbReference>
<organism evidence="2 3">
    <name type="scientific">Noviherbaspirillum suwonense</name>
    <dbReference type="NCBI Taxonomy" id="1224511"/>
    <lineage>
        <taxon>Bacteria</taxon>
        <taxon>Pseudomonadati</taxon>
        <taxon>Pseudomonadota</taxon>
        <taxon>Betaproteobacteria</taxon>
        <taxon>Burkholderiales</taxon>
        <taxon>Oxalobacteraceae</taxon>
        <taxon>Noviherbaspirillum</taxon>
    </lineage>
</organism>
<accession>A0ABY1QTP7</accession>
<feature type="chain" id="PRO_5045699425" evidence="1">
    <location>
        <begin position="29"/>
        <end position="193"/>
    </location>
</feature>
<name>A0ABY1QTP7_9BURK</name>
<proteinExistence type="predicted"/>
<evidence type="ECO:0000256" key="1">
    <source>
        <dbReference type="SAM" id="SignalP"/>
    </source>
</evidence>
<dbReference type="InterPro" id="IPR025500">
    <property type="entry name" value="DUF4390"/>
</dbReference>